<evidence type="ECO:0000313" key="2">
    <source>
        <dbReference type="Proteomes" id="UP000199155"/>
    </source>
</evidence>
<evidence type="ECO:0008006" key="3">
    <source>
        <dbReference type="Google" id="ProtNLM"/>
    </source>
</evidence>
<gene>
    <name evidence="1" type="ORF">SAMN05421806_1095</name>
</gene>
<organism evidence="1 2">
    <name type="scientific">Streptomyces indicus</name>
    <dbReference type="NCBI Taxonomy" id="417292"/>
    <lineage>
        <taxon>Bacteria</taxon>
        <taxon>Bacillati</taxon>
        <taxon>Actinomycetota</taxon>
        <taxon>Actinomycetes</taxon>
        <taxon>Kitasatosporales</taxon>
        <taxon>Streptomycetaceae</taxon>
        <taxon>Streptomyces</taxon>
    </lineage>
</organism>
<name>A0A1G9D4G4_9ACTN</name>
<keyword evidence="2" id="KW-1185">Reference proteome</keyword>
<dbReference type="STRING" id="417292.SAMN05421806_1095"/>
<accession>A0A1G9D4G4</accession>
<evidence type="ECO:0000313" key="1">
    <source>
        <dbReference type="EMBL" id="SDK58594.1"/>
    </source>
</evidence>
<protein>
    <recommendedName>
        <fullName evidence="3">HEAT repeat-containing protein</fullName>
    </recommendedName>
</protein>
<dbReference type="AlphaFoldDB" id="A0A1G9D4G4"/>
<dbReference type="RefSeq" id="WP_245769463.1">
    <property type="nucleotide sequence ID" value="NZ_FNFF01000009.1"/>
</dbReference>
<sequence length="250" mass="26895">MRRFAELLGTDFAGRPNSDVEQVVHEGLDEPRHRDRVPGLVALLHDASAPEWERLAACLALTTWAEHAGFDAVLAAAADPKRAPWYDCLVDRRFSVDNTFAQLARAVFDADVLAGEKGTSQRRVEAFRALVGVADSEFFDDQLADSLDRMTVRAVLPEIEDTVTRGLAAIPGARFDLATQLVDLAAAVAQVDGAHAVRLARDVLATGSSPRALFHATAIVHRSGGPEVRAFAAHLTAVGDDRVRKELGAG</sequence>
<proteinExistence type="predicted"/>
<dbReference type="EMBL" id="FNFF01000009">
    <property type="protein sequence ID" value="SDK58594.1"/>
    <property type="molecule type" value="Genomic_DNA"/>
</dbReference>
<dbReference type="Proteomes" id="UP000199155">
    <property type="component" value="Unassembled WGS sequence"/>
</dbReference>
<reference evidence="1 2" key="1">
    <citation type="submission" date="2016-10" db="EMBL/GenBank/DDBJ databases">
        <authorList>
            <person name="de Groot N.N."/>
        </authorList>
    </citation>
    <scope>NUCLEOTIDE SEQUENCE [LARGE SCALE GENOMIC DNA]</scope>
    <source>
        <strain evidence="1 2">CGMCC 4.5727</strain>
    </source>
</reference>